<proteinExistence type="predicted"/>
<evidence type="ECO:0000256" key="1">
    <source>
        <dbReference type="SAM" id="Coils"/>
    </source>
</evidence>
<dbReference type="PROSITE" id="PS50011">
    <property type="entry name" value="PROTEIN_KINASE_DOM"/>
    <property type="match status" value="1"/>
</dbReference>
<dbReference type="GO" id="GO:0007165">
    <property type="term" value="P:signal transduction"/>
    <property type="evidence" value="ECO:0007669"/>
    <property type="project" value="TreeGrafter"/>
</dbReference>
<dbReference type="AlphaFoldDB" id="A0A9N8ZL68"/>
<dbReference type="Pfam" id="PF07714">
    <property type="entry name" value="PK_Tyr_Ser-Thr"/>
    <property type="match status" value="2"/>
</dbReference>
<dbReference type="GO" id="GO:0005737">
    <property type="term" value="C:cytoplasm"/>
    <property type="evidence" value="ECO:0007669"/>
    <property type="project" value="TreeGrafter"/>
</dbReference>
<dbReference type="OrthoDB" id="2403434at2759"/>
<organism evidence="3 4">
    <name type="scientific">Ambispora gerdemannii</name>
    <dbReference type="NCBI Taxonomy" id="144530"/>
    <lineage>
        <taxon>Eukaryota</taxon>
        <taxon>Fungi</taxon>
        <taxon>Fungi incertae sedis</taxon>
        <taxon>Mucoromycota</taxon>
        <taxon>Glomeromycotina</taxon>
        <taxon>Glomeromycetes</taxon>
        <taxon>Archaeosporales</taxon>
        <taxon>Ambisporaceae</taxon>
        <taxon>Ambispora</taxon>
    </lineage>
</organism>
<keyword evidence="1" id="KW-0175">Coiled coil</keyword>
<feature type="coiled-coil region" evidence="1">
    <location>
        <begin position="486"/>
        <end position="513"/>
    </location>
</feature>
<dbReference type="PANTHER" id="PTHR23257">
    <property type="entry name" value="SERINE-THREONINE PROTEIN KINASE"/>
    <property type="match status" value="1"/>
</dbReference>
<gene>
    <name evidence="3" type="ORF">AGERDE_LOCUS4177</name>
</gene>
<dbReference type="GO" id="GO:0004672">
    <property type="term" value="F:protein kinase activity"/>
    <property type="evidence" value="ECO:0007669"/>
    <property type="project" value="InterPro"/>
</dbReference>
<sequence>MAQIEELGISNTDISEGAEHLPDDITRLYYSTEARPNRLKLKNPAWLLNHEDKKKVKEEFQNFQSNYENLGILSFEDREVGVAFKIKVKESNPAPVLSSPPLEEETKLSKEVVEQIKDFPSNWYNLGPKLDAERKLLVKKLIPNKKLRKRYKIYGLCLQCHRPKTGGNCEIDKFIQETQLEAVNNQQKHKIVQCYGISQDPRTKNYIMVMQYMLGGNLREFLNKRYDSLDFEEDKQDTAKILGSFITDLGLCRPINENDKEKIFGVLPYVAPEVLRKESHTQSSDIYSFGIIMYEILSGLPPYADLTYDQSTNLVLKICQGLRPNLSDVIAPQLVKDLVSRCWDADPAARPATRKNETKLYQQFKELEELYKETSENIGRKYKNYPSANCISRLLDFKSLPKPQNSKEININKQFYINQEIKQIEERFEFLKKPLENELKKLVEKFIEIKKESLKNKEDKQVKKQARELKKQLGEKGLEKKIDEEVIRCCENLVELEQQLEKEELRMQVEITTNK</sequence>
<name>A0A9N8ZL68_9GLOM</name>
<dbReference type="Proteomes" id="UP000789831">
    <property type="component" value="Unassembled WGS sequence"/>
</dbReference>
<dbReference type="InterPro" id="IPR050167">
    <property type="entry name" value="Ser_Thr_protein_kinase"/>
</dbReference>
<dbReference type="InterPro" id="IPR000719">
    <property type="entry name" value="Prot_kinase_dom"/>
</dbReference>
<comment type="caution">
    <text evidence="3">The sequence shown here is derived from an EMBL/GenBank/DDBJ whole genome shotgun (WGS) entry which is preliminary data.</text>
</comment>
<feature type="domain" description="Protein kinase" evidence="2">
    <location>
        <begin position="64"/>
        <end position="364"/>
    </location>
</feature>
<dbReference type="EMBL" id="CAJVPL010000459">
    <property type="protein sequence ID" value="CAG8499591.1"/>
    <property type="molecule type" value="Genomic_DNA"/>
</dbReference>
<evidence type="ECO:0000259" key="2">
    <source>
        <dbReference type="PROSITE" id="PS50011"/>
    </source>
</evidence>
<dbReference type="SUPFAM" id="SSF56112">
    <property type="entry name" value="Protein kinase-like (PK-like)"/>
    <property type="match status" value="1"/>
</dbReference>
<dbReference type="Gene3D" id="1.10.510.10">
    <property type="entry name" value="Transferase(Phosphotransferase) domain 1"/>
    <property type="match status" value="2"/>
</dbReference>
<protein>
    <submittedName>
        <fullName evidence="3">5976_t:CDS:1</fullName>
    </submittedName>
</protein>
<keyword evidence="4" id="KW-1185">Reference proteome</keyword>
<dbReference type="GO" id="GO:0005524">
    <property type="term" value="F:ATP binding"/>
    <property type="evidence" value="ECO:0007669"/>
    <property type="project" value="InterPro"/>
</dbReference>
<accession>A0A9N8ZL68</accession>
<evidence type="ECO:0000313" key="4">
    <source>
        <dbReference type="Proteomes" id="UP000789831"/>
    </source>
</evidence>
<evidence type="ECO:0000313" key="3">
    <source>
        <dbReference type="EMBL" id="CAG8499591.1"/>
    </source>
</evidence>
<reference evidence="3" key="1">
    <citation type="submission" date="2021-06" db="EMBL/GenBank/DDBJ databases">
        <authorList>
            <person name="Kallberg Y."/>
            <person name="Tangrot J."/>
            <person name="Rosling A."/>
        </authorList>
    </citation>
    <scope>NUCLEOTIDE SEQUENCE</scope>
    <source>
        <strain evidence="3">MT106</strain>
    </source>
</reference>
<dbReference type="InterPro" id="IPR001245">
    <property type="entry name" value="Ser-Thr/Tyr_kinase_cat_dom"/>
</dbReference>
<dbReference type="InterPro" id="IPR011009">
    <property type="entry name" value="Kinase-like_dom_sf"/>
</dbReference>